<dbReference type="RefSeq" id="WP_344714324.1">
    <property type="nucleotide sequence ID" value="NZ_BAAAWH010000001.1"/>
</dbReference>
<name>A0ABV5SY75_9MICO</name>
<dbReference type="SUPFAM" id="SSF53474">
    <property type="entry name" value="alpha/beta-Hydrolases"/>
    <property type="match status" value="1"/>
</dbReference>
<comment type="caution">
    <text evidence="1">The sequence shown here is derived from an EMBL/GenBank/DDBJ whole genome shotgun (WGS) entry which is preliminary data.</text>
</comment>
<proteinExistence type="predicted"/>
<evidence type="ECO:0008006" key="3">
    <source>
        <dbReference type="Google" id="ProtNLM"/>
    </source>
</evidence>
<organism evidence="1 2">
    <name type="scientific">Microbacterium terregens</name>
    <dbReference type="NCBI Taxonomy" id="69363"/>
    <lineage>
        <taxon>Bacteria</taxon>
        <taxon>Bacillati</taxon>
        <taxon>Actinomycetota</taxon>
        <taxon>Actinomycetes</taxon>
        <taxon>Micrococcales</taxon>
        <taxon>Microbacteriaceae</taxon>
        <taxon>Microbacterium</taxon>
    </lineage>
</organism>
<evidence type="ECO:0000313" key="1">
    <source>
        <dbReference type="EMBL" id="MFB9645312.1"/>
    </source>
</evidence>
<protein>
    <recommendedName>
        <fullName evidence="3">Alpha/beta hydrolase</fullName>
    </recommendedName>
</protein>
<reference evidence="1 2" key="1">
    <citation type="submission" date="2024-09" db="EMBL/GenBank/DDBJ databases">
        <authorList>
            <person name="Sun Q."/>
            <person name="Mori K."/>
        </authorList>
    </citation>
    <scope>NUCLEOTIDE SEQUENCE [LARGE SCALE GENOMIC DNA]</scope>
    <source>
        <strain evidence="1 2">JCM 1342</strain>
    </source>
</reference>
<dbReference type="Proteomes" id="UP001589611">
    <property type="component" value="Unassembled WGS sequence"/>
</dbReference>
<keyword evidence="2" id="KW-1185">Reference proteome</keyword>
<accession>A0ABV5SY75</accession>
<evidence type="ECO:0000313" key="2">
    <source>
        <dbReference type="Proteomes" id="UP001589611"/>
    </source>
</evidence>
<dbReference type="Gene3D" id="3.40.50.1820">
    <property type="entry name" value="alpha/beta hydrolase"/>
    <property type="match status" value="1"/>
</dbReference>
<dbReference type="EMBL" id="JBHMBE010000002">
    <property type="protein sequence ID" value="MFB9645312.1"/>
    <property type="molecule type" value="Genomic_DNA"/>
</dbReference>
<gene>
    <name evidence="1" type="ORF">ACFFPJ_05840</name>
</gene>
<sequence length="208" mass="21283">MANDTRLSYRVFGTPGAERLVVLVGMGIAVTLDPHPAETAARDICVLAVALAGGEVLDPGTFGSETPAESTAKSLADLIHESLSAIQTARGGDQTRTAAIVAYRDGVDVALRAAIALGNTVDSVALVAAGAPLAPLDRDDFGSLLGAVSAQTLILNGVGEDSAGEEAALWYEDHLAAARAEMVPVEHALTLPAVWGRVLAHVAPGTER</sequence>
<dbReference type="InterPro" id="IPR029058">
    <property type="entry name" value="AB_hydrolase_fold"/>
</dbReference>